<organism evidence="1">
    <name type="scientific">uncultured Caudovirales phage</name>
    <dbReference type="NCBI Taxonomy" id="2100421"/>
    <lineage>
        <taxon>Viruses</taxon>
        <taxon>Duplodnaviria</taxon>
        <taxon>Heunggongvirae</taxon>
        <taxon>Uroviricota</taxon>
        <taxon>Caudoviricetes</taxon>
        <taxon>Peduoviridae</taxon>
        <taxon>Maltschvirus</taxon>
        <taxon>Maltschvirus maltsch</taxon>
    </lineage>
</organism>
<protein>
    <submittedName>
        <fullName evidence="1">Uncharacterized protein</fullName>
    </submittedName>
</protein>
<gene>
    <name evidence="1" type="ORF">UFOVP844_21</name>
</gene>
<name>A0A6J5P5G6_9CAUD</name>
<accession>A0A6J5P5G6</accession>
<proteinExistence type="predicted"/>
<evidence type="ECO:0000313" key="1">
    <source>
        <dbReference type="EMBL" id="CAB4166292.1"/>
    </source>
</evidence>
<sequence length="128" mass="15241">MMFKTPILDLLHQYLTTFLDKDIQRLDAVLKYPEEVWNGFCEASKDCQGDYFEIAHLIRNMAKDYDRRQRIKCQFCRIDSGFDVESPVRAELLCKMHRQDYELNFNDLTLTQISHQLKMSGEEGMHTR</sequence>
<reference evidence="1" key="1">
    <citation type="submission" date="2020-04" db="EMBL/GenBank/DDBJ databases">
        <authorList>
            <person name="Chiriac C."/>
            <person name="Salcher M."/>
            <person name="Ghai R."/>
            <person name="Kavagutti S V."/>
        </authorList>
    </citation>
    <scope>NUCLEOTIDE SEQUENCE</scope>
</reference>
<dbReference type="EMBL" id="LR796795">
    <property type="protein sequence ID" value="CAB4166292.1"/>
    <property type="molecule type" value="Genomic_DNA"/>
</dbReference>